<protein>
    <submittedName>
        <fullName evidence="3">Nitrilase/cyanide hydratase and apolipoprotein N-acyltransferase</fullName>
    </submittedName>
</protein>
<dbReference type="EMBL" id="CP002959">
    <property type="protein sequence ID" value="AFM14787.1"/>
    <property type="molecule type" value="Genomic_DNA"/>
</dbReference>
<dbReference type="KEGG" id="tpx:Turpa_4154"/>
<dbReference type="Pfam" id="PF00795">
    <property type="entry name" value="CN_hydrolase"/>
    <property type="match status" value="1"/>
</dbReference>
<dbReference type="OrthoDB" id="9803818at2"/>
<dbReference type="PROSITE" id="PS50263">
    <property type="entry name" value="CN_HYDROLASE"/>
    <property type="match status" value="1"/>
</dbReference>
<evidence type="ECO:0000313" key="4">
    <source>
        <dbReference type="Proteomes" id="UP000006048"/>
    </source>
</evidence>
<keyword evidence="1" id="KW-0378">Hydrolase</keyword>
<organism evidence="3 4">
    <name type="scientific">Turneriella parva (strain ATCC BAA-1111 / DSM 21527 / NCTC 11395 / H)</name>
    <name type="common">Leptospira parva</name>
    <dbReference type="NCBI Taxonomy" id="869212"/>
    <lineage>
        <taxon>Bacteria</taxon>
        <taxon>Pseudomonadati</taxon>
        <taxon>Spirochaetota</taxon>
        <taxon>Spirochaetia</taxon>
        <taxon>Leptospirales</taxon>
        <taxon>Leptospiraceae</taxon>
        <taxon>Turneriella</taxon>
    </lineage>
</organism>
<dbReference type="AlphaFoldDB" id="I4BBY0"/>
<dbReference type="GO" id="GO:0050126">
    <property type="term" value="F:N-carbamoylputrescine amidase activity"/>
    <property type="evidence" value="ECO:0007669"/>
    <property type="project" value="TreeGrafter"/>
</dbReference>
<sequence length="284" mass="30629">MPAAHKRVICCNFAPLIAKGAANRRRILEWAARLADANAAPDVVVFPELALSGYLLESLVAECAMTESEITAFAAELATTGLAAETEFVIGLPLAERGEIFNAAVVLSGGAIQHIHRKLFLPTYGMFDEARYFNRGKTFATYEGQLGKTAVLICEDAWHAELAYAASIAEADAVIVISASPARGESGSNAFASTQRWRGRLQTFSESYGQIYVYCNRGGTEDGVLFDGSGFVLDHEANFIAAEEGGDDYSLFQLGDRSMRHAGFSGNSARQNDRALILKILSDI</sequence>
<evidence type="ECO:0000313" key="3">
    <source>
        <dbReference type="EMBL" id="AFM14787.1"/>
    </source>
</evidence>
<feature type="domain" description="CN hydrolase" evidence="2">
    <location>
        <begin position="6"/>
        <end position="259"/>
    </location>
</feature>
<name>I4BBY0_TURPD</name>
<evidence type="ECO:0000256" key="1">
    <source>
        <dbReference type="ARBA" id="ARBA00022801"/>
    </source>
</evidence>
<keyword evidence="4" id="KW-1185">Reference proteome</keyword>
<dbReference type="GO" id="GO:0033388">
    <property type="term" value="P:putrescine biosynthetic process from arginine"/>
    <property type="evidence" value="ECO:0007669"/>
    <property type="project" value="TreeGrafter"/>
</dbReference>
<accession>I4BBY0</accession>
<dbReference type="Gene3D" id="3.60.110.10">
    <property type="entry name" value="Carbon-nitrogen hydrolase"/>
    <property type="match status" value="1"/>
</dbReference>
<dbReference type="Proteomes" id="UP000006048">
    <property type="component" value="Chromosome"/>
</dbReference>
<evidence type="ECO:0000259" key="2">
    <source>
        <dbReference type="PROSITE" id="PS50263"/>
    </source>
</evidence>
<gene>
    <name evidence="3" type="ordered locus">Turpa_4154</name>
</gene>
<dbReference type="PANTHER" id="PTHR43674:SF2">
    <property type="entry name" value="BETA-UREIDOPROPIONASE"/>
    <property type="match status" value="1"/>
</dbReference>
<dbReference type="InterPro" id="IPR050345">
    <property type="entry name" value="Aliph_Amidase/BUP"/>
</dbReference>
<dbReference type="InterPro" id="IPR003010">
    <property type="entry name" value="C-N_Hydrolase"/>
</dbReference>
<dbReference type="HOGENOM" id="CLU_030130_3_6_12"/>
<dbReference type="RefSeq" id="WP_014805262.1">
    <property type="nucleotide sequence ID" value="NC_018020.1"/>
</dbReference>
<dbReference type="STRING" id="869212.Turpa_4154"/>
<dbReference type="PANTHER" id="PTHR43674">
    <property type="entry name" value="NITRILASE C965.09-RELATED"/>
    <property type="match status" value="1"/>
</dbReference>
<dbReference type="SUPFAM" id="SSF56317">
    <property type="entry name" value="Carbon-nitrogen hydrolase"/>
    <property type="match status" value="1"/>
</dbReference>
<reference evidence="3 4" key="1">
    <citation type="submission" date="2012-06" db="EMBL/GenBank/DDBJ databases">
        <title>The complete chromosome of genome of Turneriella parva DSM 21527.</title>
        <authorList>
            <consortium name="US DOE Joint Genome Institute (JGI-PGF)"/>
            <person name="Lucas S."/>
            <person name="Han J."/>
            <person name="Lapidus A."/>
            <person name="Bruce D."/>
            <person name="Goodwin L."/>
            <person name="Pitluck S."/>
            <person name="Peters L."/>
            <person name="Kyrpides N."/>
            <person name="Mavromatis K."/>
            <person name="Ivanova N."/>
            <person name="Mikhailova N."/>
            <person name="Chertkov O."/>
            <person name="Detter J.C."/>
            <person name="Tapia R."/>
            <person name="Han C."/>
            <person name="Land M."/>
            <person name="Hauser L."/>
            <person name="Markowitz V."/>
            <person name="Cheng J.-F."/>
            <person name="Hugenholtz P."/>
            <person name="Woyke T."/>
            <person name="Wu D."/>
            <person name="Gronow S."/>
            <person name="Wellnitz S."/>
            <person name="Brambilla E."/>
            <person name="Klenk H.-P."/>
            <person name="Eisen J.A."/>
        </authorList>
    </citation>
    <scope>NUCLEOTIDE SEQUENCE [LARGE SCALE GENOMIC DNA]</scope>
    <source>
        <strain evidence="4">ATCC BAA-1111 / DSM 21527 / NCTC 11395 / H</strain>
    </source>
</reference>
<proteinExistence type="predicted"/>
<dbReference type="InterPro" id="IPR036526">
    <property type="entry name" value="C-N_Hydrolase_sf"/>
</dbReference>